<evidence type="ECO:0000256" key="2">
    <source>
        <dbReference type="SAM" id="SignalP"/>
    </source>
</evidence>
<dbReference type="eggNOG" id="ENOG50334RQ">
    <property type="taxonomic scope" value="Bacteria"/>
</dbReference>
<keyword evidence="2" id="KW-0732">Signal</keyword>
<proteinExistence type="predicted"/>
<evidence type="ECO:0000313" key="4">
    <source>
        <dbReference type="Proteomes" id="UP000009175"/>
    </source>
</evidence>
<name>A1S9J8_SHEAM</name>
<evidence type="ECO:0008006" key="5">
    <source>
        <dbReference type="Google" id="ProtNLM"/>
    </source>
</evidence>
<feature type="chain" id="PRO_5002636893" description="Lipoprotein" evidence="2">
    <location>
        <begin position="24"/>
        <end position="223"/>
    </location>
</feature>
<feature type="signal peptide" evidence="2">
    <location>
        <begin position="1"/>
        <end position="23"/>
    </location>
</feature>
<sequence>MHKLPFSAAVTAPLLALMLTACGATDKPAADKTPTNAGQTAETPAPETAAAPAAPTAPAAPEVKVAPAPKAAPVAKAEKIAGDGVLYILTDIPYNPESNIVDKVELECTELGRQFADSIVKYGNKQKLKIKRVDELPAQGNAVKITIDNVYSEGNANPFNPHRKHVAATAVLVIDGEETKISDFSRFSTGGMWGGFKGSCSVLQHTVNTLGNDVAKWLKKYAG</sequence>
<dbReference type="AlphaFoldDB" id="A1S9J8"/>
<protein>
    <recommendedName>
        <fullName evidence="5">Lipoprotein</fullName>
    </recommendedName>
</protein>
<feature type="compositionally biased region" description="Low complexity" evidence="1">
    <location>
        <begin position="40"/>
        <end position="62"/>
    </location>
</feature>
<dbReference type="RefSeq" id="WP_011760960.1">
    <property type="nucleotide sequence ID" value="NC_008700.1"/>
</dbReference>
<feature type="region of interest" description="Disordered" evidence="1">
    <location>
        <begin position="27"/>
        <end position="62"/>
    </location>
</feature>
<gene>
    <name evidence="3" type="ordered locus">Sama_2852</name>
</gene>
<accession>A1S9J8</accession>
<dbReference type="EMBL" id="CP000507">
    <property type="protein sequence ID" value="ABM01055.1"/>
    <property type="molecule type" value="Genomic_DNA"/>
</dbReference>
<dbReference type="PROSITE" id="PS51257">
    <property type="entry name" value="PROKAR_LIPOPROTEIN"/>
    <property type="match status" value="1"/>
</dbReference>
<dbReference type="OrthoDB" id="5703702at2"/>
<reference evidence="3 4" key="1">
    <citation type="submission" date="2006-12" db="EMBL/GenBank/DDBJ databases">
        <title>Complete sequence of Shewanella amazonensis SB2B.</title>
        <authorList>
            <consortium name="US DOE Joint Genome Institute"/>
            <person name="Copeland A."/>
            <person name="Lucas S."/>
            <person name="Lapidus A."/>
            <person name="Barry K."/>
            <person name="Detter J.C."/>
            <person name="Glavina del Rio T."/>
            <person name="Hammon N."/>
            <person name="Israni S."/>
            <person name="Dalin E."/>
            <person name="Tice H."/>
            <person name="Pitluck S."/>
            <person name="Munk A.C."/>
            <person name="Brettin T."/>
            <person name="Bruce D."/>
            <person name="Han C."/>
            <person name="Tapia R."/>
            <person name="Gilna P."/>
            <person name="Schmutz J."/>
            <person name="Larimer F."/>
            <person name="Land M."/>
            <person name="Hauser L."/>
            <person name="Kyrpides N."/>
            <person name="Mikhailova N."/>
            <person name="Fredrickson J."/>
            <person name="Richardson P."/>
        </authorList>
    </citation>
    <scope>NUCLEOTIDE SEQUENCE [LARGE SCALE GENOMIC DNA]</scope>
    <source>
        <strain evidence="4">ATCC BAA-1098 / SB2B</strain>
    </source>
</reference>
<dbReference type="Proteomes" id="UP000009175">
    <property type="component" value="Chromosome"/>
</dbReference>
<evidence type="ECO:0000256" key="1">
    <source>
        <dbReference type="SAM" id="MobiDB-lite"/>
    </source>
</evidence>
<dbReference type="HOGENOM" id="CLU_1239438_0_0_6"/>
<dbReference type="KEGG" id="saz:Sama_2852"/>
<dbReference type="STRING" id="326297.Sama_2852"/>
<keyword evidence="4" id="KW-1185">Reference proteome</keyword>
<organism evidence="3 4">
    <name type="scientific">Shewanella amazonensis (strain ATCC BAA-1098 / SB2B)</name>
    <dbReference type="NCBI Taxonomy" id="326297"/>
    <lineage>
        <taxon>Bacteria</taxon>
        <taxon>Pseudomonadati</taxon>
        <taxon>Pseudomonadota</taxon>
        <taxon>Gammaproteobacteria</taxon>
        <taxon>Alteromonadales</taxon>
        <taxon>Shewanellaceae</taxon>
        <taxon>Shewanella</taxon>
    </lineage>
</organism>
<evidence type="ECO:0000313" key="3">
    <source>
        <dbReference type="EMBL" id="ABM01055.1"/>
    </source>
</evidence>